<evidence type="ECO:0000313" key="3">
    <source>
        <dbReference type="Proteomes" id="UP000177785"/>
    </source>
</evidence>
<organism evidence="2 3">
    <name type="scientific">Candidatus Ryanbacteria bacterium RIFCSPHIGHO2_01_FULL_48_27</name>
    <dbReference type="NCBI Taxonomy" id="1802115"/>
    <lineage>
        <taxon>Bacteria</taxon>
        <taxon>Candidatus Ryaniibacteriota</taxon>
    </lineage>
</organism>
<protein>
    <submittedName>
        <fullName evidence="2">Uncharacterized protein</fullName>
    </submittedName>
</protein>
<dbReference type="STRING" id="1802115.A2756_05395"/>
<keyword evidence="1" id="KW-1133">Transmembrane helix</keyword>
<dbReference type="AlphaFoldDB" id="A0A1G2G2S6"/>
<dbReference type="EMBL" id="MHNL01000023">
    <property type="protein sequence ID" value="OGZ44272.1"/>
    <property type="molecule type" value="Genomic_DNA"/>
</dbReference>
<keyword evidence="1" id="KW-0472">Membrane</keyword>
<feature type="transmembrane region" description="Helical" evidence="1">
    <location>
        <begin position="60"/>
        <end position="85"/>
    </location>
</feature>
<comment type="caution">
    <text evidence="2">The sequence shown here is derived from an EMBL/GenBank/DDBJ whole genome shotgun (WGS) entry which is preliminary data.</text>
</comment>
<name>A0A1G2G2S6_9BACT</name>
<sequence>MSQLKTGTVALVAIVSSVCFLLSPLIASYIGNFTDQMLVARWAETKDIATLSDFMAAGEYVYGITMALIALIALTCGLLASITLYKRYKKQYDKQ</sequence>
<accession>A0A1G2G2S6</accession>
<reference evidence="2 3" key="1">
    <citation type="journal article" date="2016" name="Nat. Commun.">
        <title>Thousands of microbial genomes shed light on interconnected biogeochemical processes in an aquifer system.</title>
        <authorList>
            <person name="Anantharaman K."/>
            <person name="Brown C.T."/>
            <person name="Hug L.A."/>
            <person name="Sharon I."/>
            <person name="Castelle C.J."/>
            <person name="Probst A.J."/>
            <person name="Thomas B.C."/>
            <person name="Singh A."/>
            <person name="Wilkins M.J."/>
            <person name="Karaoz U."/>
            <person name="Brodie E.L."/>
            <person name="Williams K.H."/>
            <person name="Hubbard S.S."/>
            <person name="Banfield J.F."/>
        </authorList>
    </citation>
    <scope>NUCLEOTIDE SEQUENCE [LARGE SCALE GENOMIC DNA]</scope>
</reference>
<dbReference type="Proteomes" id="UP000177785">
    <property type="component" value="Unassembled WGS sequence"/>
</dbReference>
<gene>
    <name evidence="2" type="ORF">A2756_05395</name>
</gene>
<feature type="transmembrane region" description="Helical" evidence="1">
    <location>
        <begin position="7"/>
        <end position="30"/>
    </location>
</feature>
<keyword evidence="1" id="KW-0812">Transmembrane</keyword>
<evidence type="ECO:0000256" key="1">
    <source>
        <dbReference type="SAM" id="Phobius"/>
    </source>
</evidence>
<evidence type="ECO:0000313" key="2">
    <source>
        <dbReference type="EMBL" id="OGZ44272.1"/>
    </source>
</evidence>
<proteinExistence type="predicted"/>